<keyword evidence="2" id="KW-0812">Transmembrane</keyword>
<keyword evidence="4" id="KW-1185">Reference proteome</keyword>
<protein>
    <submittedName>
        <fullName evidence="3">Uncharacterized protein</fullName>
    </submittedName>
</protein>
<reference evidence="3" key="2">
    <citation type="submission" date="2020-09" db="EMBL/GenBank/DDBJ databases">
        <authorList>
            <person name="Sun Q."/>
            <person name="Zhou Y."/>
        </authorList>
    </citation>
    <scope>NUCLEOTIDE SEQUENCE</scope>
    <source>
        <strain evidence="3">CGMCC 1.12813</strain>
    </source>
</reference>
<dbReference type="Proteomes" id="UP000606922">
    <property type="component" value="Unassembled WGS sequence"/>
</dbReference>
<evidence type="ECO:0000313" key="4">
    <source>
        <dbReference type="Proteomes" id="UP000606922"/>
    </source>
</evidence>
<dbReference type="EMBL" id="BMGB01000002">
    <property type="protein sequence ID" value="GGB11812.1"/>
    <property type="molecule type" value="Genomic_DNA"/>
</dbReference>
<feature type="transmembrane region" description="Helical" evidence="2">
    <location>
        <begin position="73"/>
        <end position="93"/>
    </location>
</feature>
<gene>
    <name evidence="3" type="ORF">GCM10010979_27670</name>
</gene>
<organism evidence="3 4">
    <name type="scientific">Conyzicola nivalis</name>
    <dbReference type="NCBI Taxonomy" id="1477021"/>
    <lineage>
        <taxon>Bacteria</taxon>
        <taxon>Bacillati</taxon>
        <taxon>Actinomycetota</taxon>
        <taxon>Actinomycetes</taxon>
        <taxon>Micrococcales</taxon>
        <taxon>Microbacteriaceae</taxon>
        <taxon>Conyzicola</taxon>
    </lineage>
</organism>
<proteinExistence type="predicted"/>
<reference evidence="3" key="1">
    <citation type="journal article" date="2014" name="Int. J. Syst. Evol. Microbiol.">
        <title>Complete genome sequence of Corynebacterium casei LMG S-19264T (=DSM 44701T), isolated from a smear-ripened cheese.</title>
        <authorList>
            <consortium name="US DOE Joint Genome Institute (JGI-PGF)"/>
            <person name="Walter F."/>
            <person name="Albersmeier A."/>
            <person name="Kalinowski J."/>
            <person name="Ruckert C."/>
        </authorList>
    </citation>
    <scope>NUCLEOTIDE SEQUENCE</scope>
    <source>
        <strain evidence="3">CGMCC 1.12813</strain>
    </source>
</reference>
<evidence type="ECO:0000256" key="1">
    <source>
        <dbReference type="SAM" id="MobiDB-lite"/>
    </source>
</evidence>
<evidence type="ECO:0000256" key="2">
    <source>
        <dbReference type="SAM" id="Phobius"/>
    </source>
</evidence>
<dbReference type="AlphaFoldDB" id="A0A916SQT4"/>
<evidence type="ECO:0000313" key="3">
    <source>
        <dbReference type="EMBL" id="GGB11812.1"/>
    </source>
</evidence>
<accession>A0A916SQT4</accession>
<sequence>MAIVGKEAPSTPQPGKKGSFLTRPIGGSKPRAAKPPSVKNSARATVLGAAPRADLLPPEITAEHKQRARQRSLWLGVVGALLIAVVGTGAAFVHNVSAAAGLAAAQDETIRLQSELAAHSQVRDIKENVATSEEAQRVGGSTDVDWKTYLTNLQATLPGGVAITSVLIETGSPIADYAQSAVPLEGARIGTLTFEATSPTLPSIPTWLNGLATLDGFVDAVPNSVAIVEDGSYTVSITMHINAEAYSGRFTPEEEAE</sequence>
<keyword evidence="2" id="KW-0472">Membrane</keyword>
<keyword evidence="2" id="KW-1133">Transmembrane helix</keyword>
<feature type="region of interest" description="Disordered" evidence="1">
    <location>
        <begin position="1"/>
        <end position="41"/>
    </location>
</feature>
<comment type="caution">
    <text evidence="3">The sequence shown here is derived from an EMBL/GenBank/DDBJ whole genome shotgun (WGS) entry which is preliminary data.</text>
</comment>
<name>A0A916SQT4_9MICO</name>